<comment type="subcellular location">
    <subcellularLocation>
        <location evidence="4">Cytoplasm</location>
    </subcellularLocation>
</comment>
<dbReference type="Proteomes" id="UP000481339">
    <property type="component" value="Unassembled WGS sequence"/>
</dbReference>
<evidence type="ECO:0000313" key="14">
    <source>
        <dbReference type="Proteomes" id="UP000481339"/>
    </source>
</evidence>
<feature type="domain" description="RNase H type-2" evidence="12">
    <location>
        <begin position="20"/>
        <end position="213"/>
    </location>
</feature>
<evidence type="ECO:0000313" key="13">
    <source>
        <dbReference type="EMBL" id="KAB1632314.1"/>
    </source>
</evidence>
<keyword evidence="8 10" id="KW-0255">Endonuclease</keyword>
<dbReference type="PROSITE" id="PS51975">
    <property type="entry name" value="RNASE_H_2"/>
    <property type="match status" value="1"/>
</dbReference>
<evidence type="ECO:0000256" key="4">
    <source>
        <dbReference type="ARBA" id="ARBA00004496"/>
    </source>
</evidence>
<dbReference type="InterPro" id="IPR012337">
    <property type="entry name" value="RNaseH-like_sf"/>
</dbReference>
<dbReference type="EMBL" id="WBKA01000003">
    <property type="protein sequence ID" value="KAB1632314.1"/>
    <property type="molecule type" value="Genomic_DNA"/>
</dbReference>
<evidence type="ECO:0000256" key="10">
    <source>
        <dbReference type="PROSITE-ProRule" id="PRU01319"/>
    </source>
</evidence>
<dbReference type="GO" id="GO:0003723">
    <property type="term" value="F:RNA binding"/>
    <property type="evidence" value="ECO:0007669"/>
    <property type="project" value="UniProtKB-UniRule"/>
</dbReference>
<dbReference type="InterPro" id="IPR024567">
    <property type="entry name" value="RNase_HII/HIII_dom"/>
</dbReference>
<keyword evidence="9 10" id="KW-0378">Hydrolase</keyword>
<dbReference type="OrthoDB" id="9803420at2"/>
<dbReference type="NCBIfam" id="NF000595">
    <property type="entry name" value="PRK00015.1-3"/>
    <property type="match status" value="1"/>
</dbReference>
<dbReference type="PANTHER" id="PTHR10954">
    <property type="entry name" value="RIBONUCLEASE H2 SUBUNIT A"/>
    <property type="match status" value="1"/>
</dbReference>
<name>A0A7C8FUL8_9MICO</name>
<dbReference type="Pfam" id="PF01351">
    <property type="entry name" value="RNase_HII"/>
    <property type="match status" value="1"/>
</dbReference>
<feature type="binding site" evidence="10">
    <location>
        <position position="27"/>
    </location>
    <ligand>
        <name>a divalent metal cation</name>
        <dbReference type="ChEBI" id="CHEBI:60240"/>
    </ligand>
</feature>
<comment type="function">
    <text evidence="3 11">Endonuclease that specifically degrades the RNA of RNA-DNA hybrids.</text>
</comment>
<dbReference type="GO" id="GO:0006298">
    <property type="term" value="P:mismatch repair"/>
    <property type="evidence" value="ECO:0007669"/>
    <property type="project" value="TreeGrafter"/>
</dbReference>
<dbReference type="GO" id="GO:0005737">
    <property type="term" value="C:cytoplasm"/>
    <property type="evidence" value="ECO:0007669"/>
    <property type="project" value="UniProtKB-SubCell"/>
</dbReference>
<gene>
    <name evidence="13" type="ORF">F8O02_04675</name>
</gene>
<dbReference type="RefSeq" id="WP_158036092.1">
    <property type="nucleotide sequence ID" value="NZ_BAAAZV010000017.1"/>
</dbReference>
<evidence type="ECO:0000256" key="1">
    <source>
        <dbReference type="ARBA" id="ARBA00000077"/>
    </source>
</evidence>
<evidence type="ECO:0000256" key="3">
    <source>
        <dbReference type="ARBA" id="ARBA00004065"/>
    </source>
</evidence>
<keyword evidence="6 10" id="KW-0540">Nuclease</keyword>
<evidence type="ECO:0000256" key="6">
    <source>
        <dbReference type="ARBA" id="ARBA00022722"/>
    </source>
</evidence>
<dbReference type="GO" id="GO:0046872">
    <property type="term" value="F:metal ion binding"/>
    <property type="evidence" value="ECO:0007669"/>
    <property type="project" value="UniProtKB-KW"/>
</dbReference>
<dbReference type="GO" id="GO:0032299">
    <property type="term" value="C:ribonuclease H2 complex"/>
    <property type="evidence" value="ECO:0007669"/>
    <property type="project" value="TreeGrafter"/>
</dbReference>
<evidence type="ECO:0000256" key="8">
    <source>
        <dbReference type="ARBA" id="ARBA00022759"/>
    </source>
</evidence>
<evidence type="ECO:0000256" key="5">
    <source>
        <dbReference type="ARBA" id="ARBA00022490"/>
    </source>
</evidence>
<evidence type="ECO:0000259" key="12">
    <source>
        <dbReference type="PROSITE" id="PS51975"/>
    </source>
</evidence>
<comment type="cofactor">
    <cofactor evidence="10">
        <name>Mn(2+)</name>
        <dbReference type="ChEBI" id="CHEBI:29035"/>
    </cofactor>
    <cofactor evidence="10">
        <name>Mg(2+)</name>
        <dbReference type="ChEBI" id="CHEBI:18420"/>
    </cofactor>
    <text evidence="10">Manganese or magnesium. Binds 1 divalent metal ion per monomer in the absence of substrate. May bind a second metal ion after substrate binding.</text>
</comment>
<evidence type="ECO:0000256" key="11">
    <source>
        <dbReference type="RuleBase" id="RU003515"/>
    </source>
</evidence>
<dbReference type="EC" id="3.1.26.4" evidence="11"/>
<accession>A0A7C8FUL8</accession>
<dbReference type="InterPro" id="IPR001352">
    <property type="entry name" value="RNase_HII/HIII"/>
</dbReference>
<dbReference type="Gene3D" id="3.30.420.10">
    <property type="entry name" value="Ribonuclease H-like superfamily/Ribonuclease H"/>
    <property type="match status" value="1"/>
</dbReference>
<keyword evidence="7 10" id="KW-0479">Metal-binding</keyword>
<comment type="similarity">
    <text evidence="11">Belongs to the RNase HII family.</text>
</comment>
<dbReference type="GO" id="GO:0043137">
    <property type="term" value="P:DNA replication, removal of RNA primer"/>
    <property type="evidence" value="ECO:0007669"/>
    <property type="project" value="TreeGrafter"/>
</dbReference>
<feature type="binding site" evidence="10">
    <location>
        <position position="26"/>
    </location>
    <ligand>
        <name>a divalent metal cation</name>
        <dbReference type="ChEBI" id="CHEBI:60240"/>
    </ligand>
</feature>
<dbReference type="PANTHER" id="PTHR10954:SF18">
    <property type="entry name" value="RIBONUCLEASE HII"/>
    <property type="match status" value="1"/>
</dbReference>
<dbReference type="AlphaFoldDB" id="A0A7C8FUL8"/>
<evidence type="ECO:0000256" key="7">
    <source>
        <dbReference type="ARBA" id="ARBA00022723"/>
    </source>
</evidence>
<dbReference type="InterPro" id="IPR036397">
    <property type="entry name" value="RNaseH_sf"/>
</dbReference>
<comment type="caution">
    <text evidence="13">The sequence shown here is derived from an EMBL/GenBank/DDBJ whole genome shotgun (WGS) entry which is preliminary data.</text>
</comment>
<protein>
    <recommendedName>
        <fullName evidence="11">Ribonuclease</fullName>
        <ecNumber evidence="11">3.1.26.4</ecNumber>
    </recommendedName>
</protein>
<reference evidence="13 14" key="1">
    <citation type="submission" date="2019-09" db="EMBL/GenBank/DDBJ databases">
        <title>Phylogeny of genus Pseudoclavibacter and closely related genus.</title>
        <authorList>
            <person name="Li Y."/>
        </authorList>
    </citation>
    <scope>NUCLEOTIDE SEQUENCE [LARGE SCALE GENOMIC DNA]</scope>
    <source>
        <strain evidence="13 14">JCM 16921</strain>
    </source>
</reference>
<feature type="binding site" evidence="10">
    <location>
        <position position="125"/>
    </location>
    <ligand>
        <name>a divalent metal cation</name>
        <dbReference type="ChEBI" id="CHEBI:60240"/>
    </ligand>
</feature>
<organism evidence="13 14">
    <name type="scientific">Pseudoclavibacter caeni</name>
    <dbReference type="NCBI Taxonomy" id="908846"/>
    <lineage>
        <taxon>Bacteria</taxon>
        <taxon>Bacillati</taxon>
        <taxon>Actinomycetota</taxon>
        <taxon>Actinomycetes</taxon>
        <taxon>Micrococcales</taxon>
        <taxon>Microbacteriaceae</taxon>
        <taxon>Pseudoclavibacter</taxon>
    </lineage>
</organism>
<evidence type="ECO:0000256" key="2">
    <source>
        <dbReference type="ARBA" id="ARBA00001946"/>
    </source>
</evidence>
<dbReference type="SUPFAM" id="SSF53098">
    <property type="entry name" value="Ribonuclease H-like"/>
    <property type="match status" value="1"/>
</dbReference>
<keyword evidence="14" id="KW-1185">Reference proteome</keyword>
<keyword evidence="5" id="KW-0963">Cytoplasm</keyword>
<evidence type="ECO:0000256" key="9">
    <source>
        <dbReference type="ARBA" id="ARBA00022801"/>
    </source>
</evidence>
<proteinExistence type="inferred from homology"/>
<dbReference type="GO" id="GO:0004523">
    <property type="term" value="F:RNA-DNA hybrid ribonuclease activity"/>
    <property type="evidence" value="ECO:0007669"/>
    <property type="project" value="UniProtKB-UniRule"/>
</dbReference>
<sequence length="213" mass="22476">MTVADPTLDLERELLDAGADVVVGCDEVGRGALAGPVAVGAAAVTARTGVWPAGLRDSKMLTDRRRHALVAPLRAWAVGWRVAAVDSARIDAEGIVACLRAAAVDAVTGVLAGLSRDARVAVILDGTADWLSEGLAGERDVMVRVRAKADRDCASVAAASVLAKVWRDDLMVELAVAHPGYGWEHNRGYGSAQHRAAITRLGPSPLHRRTWLH</sequence>
<comment type="cofactor">
    <cofactor evidence="2">
        <name>Mg(2+)</name>
        <dbReference type="ChEBI" id="CHEBI:18420"/>
    </cofactor>
</comment>
<comment type="catalytic activity">
    <reaction evidence="1 10 11">
        <text>Endonucleolytic cleavage to 5'-phosphomonoester.</text>
        <dbReference type="EC" id="3.1.26.4"/>
    </reaction>
</comment>